<dbReference type="RefSeq" id="WP_092867710.1">
    <property type="nucleotide sequence ID" value="NZ_FPCH01000002.1"/>
</dbReference>
<sequence length="333" mass="36235">MIFTNPIALLLLPLALLPLLLGTQRQEAYPSLAGFEPDGLSVAIAWALRIAGMAAILGLILGIAGIAVRERSVERFGQGAHIVLLIDRSASMNDTFAGRQPSGEEESKSSAAKRLIKDFIVEREHDRFGVAAFSTAPMHVVPITDRKDIVLEAIDAIDRPGLAFTDVGRGLGMGLSMIQEDVLQGSRAIILVSDGVAVIGRRVQEALRAEFARRPVNLYFLYLRTEGANSMFATPPPGAEDTPQALPERHLNKFFQSLRIPYRAYEAESAEAIKAAIADIGKLEQTPLVYTERIPQYDLSRWAYVVAALSLGLLLVAKLCERTIKRAGVIHAA</sequence>
<protein>
    <submittedName>
        <fullName evidence="3">MxaC protein</fullName>
    </submittedName>
</protein>
<proteinExistence type="predicted"/>
<dbReference type="SMART" id="SM00327">
    <property type="entry name" value="VWA"/>
    <property type="match status" value="1"/>
</dbReference>
<evidence type="ECO:0000256" key="1">
    <source>
        <dbReference type="SAM" id="Phobius"/>
    </source>
</evidence>
<dbReference type="Gene3D" id="3.40.50.410">
    <property type="entry name" value="von Willebrand factor, type A domain"/>
    <property type="match status" value="1"/>
</dbReference>
<dbReference type="PROSITE" id="PS50234">
    <property type="entry name" value="VWFA"/>
    <property type="match status" value="1"/>
</dbReference>
<organism evidence="3 4">
    <name type="scientific">Hyphomicrobium facile</name>
    <dbReference type="NCBI Taxonomy" id="51670"/>
    <lineage>
        <taxon>Bacteria</taxon>
        <taxon>Pseudomonadati</taxon>
        <taxon>Pseudomonadota</taxon>
        <taxon>Alphaproteobacteria</taxon>
        <taxon>Hyphomicrobiales</taxon>
        <taxon>Hyphomicrobiaceae</taxon>
        <taxon>Hyphomicrobium</taxon>
    </lineage>
</organism>
<dbReference type="OrthoDB" id="6206554at2"/>
<dbReference type="AlphaFoldDB" id="A0A1I7NHE6"/>
<keyword evidence="1" id="KW-0812">Transmembrane</keyword>
<evidence type="ECO:0000313" key="3">
    <source>
        <dbReference type="EMBL" id="SFV34058.1"/>
    </source>
</evidence>
<dbReference type="EMBL" id="FPCH01000002">
    <property type="protein sequence ID" value="SFV34058.1"/>
    <property type="molecule type" value="Genomic_DNA"/>
</dbReference>
<dbReference type="CDD" id="cd00198">
    <property type="entry name" value="vWFA"/>
    <property type="match status" value="1"/>
</dbReference>
<reference evidence="4" key="1">
    <citation type="submission" date="2016-10" db="EMBL/GenBank/DDBJ databases">
        <authorList>
            <person name="Varghese N."/>
            <person name="Submissions S."/>
        </authorList>
    </citation>
    <scope>NUCLEOTIDE SEQUENCE [LARGE SCALE GENOMIC DNA]</scope>
    <source>
        <strain evidence="4">DSM 1565</strain>
    </source>
</reference>
<feature type="domain" description="VWFA" evidence="2">
    <location>
        <begin position="81"/>
        <end position="221"/>
    </location>
</feature>
<dbReference type="Pfam" id="PF13519">
    <property type="entry name" value="VWA_2"/>
    <property type="match status" value="1"/>
</dbReference>
<dbReference type="InterPro" id="IPR036465">
    <property type="entry name" value="vWFA_dom_sf"/>
</dbReference>
<dbReference type="InterPro" id="IPR002035">
    <property type="entry name" value="VWF_A"/>
</dbReference>
<dbReference type="STRING" id="51670.SAMN04488557_2200"/>
<keyword evidence="1" id="KW-0472">Membrane</keyword>
<keyword evidence="4" id="KW-1185">Reference proteome</keyword>
<dbReference type="SUPFAM" id="SSF53300">
    <property type="entry name" value="vWA-like"/>
    <property type="match status" value="1"/>
</dbReference>
<name>A0A1I7NHE6_9HYPH</name>
<gene>
    <name evidence="3" type="ORF">SAMN04488557_2200</name>
</gene>
<evidence type="ECO:0000259" key="2">
    <source>
        <dbReference type="PROSITE" id="PS50234"/>
    </source>
</evidence>
<evidence type="ECO:0000313" key="4">
    <source>
        <dbReference type="Proteomes" id="UP000199423"/>
    </source>
</evidence>
<keyword evidence="1" id="KW-1133">Transmembrane helix</keyword>
<dbReference type="Proteomes" id="UP000199423">
    <property type="component" value="Unassembled WGS sequence"/>
</dbReference>
<feature type="transmembrane region" description="Helical" evidence="1">
    <location>
        <begin position="46"/>
        <end position="68"/>
    </location>
</feature>
<accession>A0A1I7NHE6</accession>